<proteinExistence type="predicted"/>
<feature type="signal peptide" evidence="2">
    <location>
        <begin position="1"/>
        <end position="22"/>
    </location>
</feature>
<reference evidence="5" key="1">
    <citation type="submission" date="2016-10" db="EMBL/GenBank/DDBJ databases">
        <authorList>
            <person name="Varghese N."/>
            <person name="Submissions S."/>
        </authorList>
    </citation>
    <scope>NUCLEOTIDE SEQUENCE [LARGE SCALE GENOMIC DNA]</scope>
    <source>
        <strain evidence="5">DSM 17072</strain>
    </source>
</reference>
<evidence type="ECO:0000259" key="3">
    <source>
        <dbReference type="Pfam" id="PF19404"/>
    </source>
</evidence>
<sequence length="1174" mass="131924">MKKNKFKVILLLSLLAFTKYQSQQNSLEKQIQNVASPEVATIMRYADFPELDYIGKTNISVPVYNINFGKLKIPIDISYNTKGNKVADIATSVGLGWNLNAGGSVTVKVNDMNDLTETYSYYTNSTFEPELSLAWHRQSKGFLNTETAQANTGPMCLNDRIWENDDIMTDSTPDFYYLNAPGLSDKFYLTRTDDTHLKANFFNSNAKLNNNPILTVKTGCSGFASDPFGSQGKATSFYQIDKFEITGENGYIYTFNNVESSVITEYPQDLLSHQSLQVNNWYLTKIQDPFSGREINFEYEGYVNSYEHPALTTLGYVNFGNYPVAGNFELGTMNSNSNPAMKYNRVVTSLLAPKRLKKIITDQETIDFTYAFNRIDYPGNGLTNIQVKNKNGNIIKQTDFSYDYFNSANCSSGDYDCKRLKLNSMTDSGLGTYKFYYDGNNFPPRNSSKVDFLGYFNNNSSNLIFSKDNFHENEPNYYPGSKMYFYPTLPKDQLFPFQLLNQVSYAITGGVDRTPTTISKLGLLQRIAYPTGGALELNYENDDFLYEGEKYILGSTRLSGMKFFDSQNAVSKEVKYKYINEDNKSSGQINFISTPANSVRSEIASGIGFNTGAVIGYSRIIEQTVGKGYIERKYTNFSDFPDKFMESDHTFTDQSSQNFLKFTKFPHSYIQSFDGRRGKLLSENYFKEGLTSPIKKTSYLYDYQIKDSFKVQKLFSTYGSDNLYTAHYTASNYIIRYFNNVKSNLTEDSFANGTVKEENFFSYDDARLIYKKNVSGGNIVEEYLRNAKDKAVQKLIDVNILNTPVEIEKKKNGKTLFKQELKYENSSSILPSSELAYDLKSNLMATEVTYDKYDSKGNLLQYTAKNGIPVTVIWGYRQSQPIAKIEGASYSQIAQAFGLNSNDNNSYLDLDIVKKSDLHFDSTTESELISKLKDFRNKPELKNYSISTYTHAPLVGIKSITSVSGIRENYKYDSANRLEKVEDIENKTSKEYKYNYATAVYYNNEKSQSFSTTNCGPGTLPGSGVYTVLVGKYSSTISQADADQKAQNDINSNGQSYVNANVNCTPYVCTITPTHLADIYYSSFQEISFGHIKAILSLPLTNSGGGAAPNWSNGVFIGTLDTLCRPTSYKSISVSSTNGSWSVSIGPSGDVTLRSTSGSTPTGSTTLNFEYDKN</sequence>
<evidence type="ECO:0000256" key="2">
    <source>
        <dbReference type="SAM" id="SignalP"/>
    </source>
</evidence>
<dbReference type="Proteomes" id="UP000199627">
    <property type="component" value="Unassembled WGS sequence"/>
</dbReference>
<feature type="region of interest" description="Disordered" evidence="1">
    <location>
        <begin position="1152"/>
        <end position="1174"/>
    </location>
</feature>
<dbReference type="InterPro" id="IPR046020">
    <property type="entry name" value="DUF5977"/>
</dbReference>
<protein>
    <recommendedName>
        <fullName evidence="3">DUF5977 domain-containing protein</fullName>
    </recommendedName>
</protein>
<name>A0A1H1DZZ6_9FLAO</name>
<keyword evidence="5" id="KW-1185">Reference proteome</keyword>
<dbReference type="OrthoDB" id="9814627at2"/>
<dbReference type="EMBL" id="FNKL01000003">
    <property type="protein sequence ID" value="SDQ82092.1"/>
    <property type="molecule type" value="Genomic_DNA"/>
</dbReference>
<dbReference type="STRING" id="311333.SAMN05421664_2726"/>
<evidence type="ECO:0000256" key="1">
    <source>
        <dbReference type="SAM" id="MobiDB-lite"/>
    </source>
</evidence>
<accession>A0A1H1DZZ6</accession>
<dbReference type="RefSeq" id="WP_089756252.1">
    <property type="nucleotide sequence ID" value="NZ_FNKL01000003.1"/>
</dbReference>
<evidence type="ECO:0000313" key="5">
    <source>
        <dbReference type="Proteomes" id="UP000199627"/>
    </source>
</evidence>
<feature type="chain" id="PRO_5011501654" description="DUF5977 domain-containing protein" evidence="2">
    <location>
        <begin position="23"/>
        <end position="1174"/>
    </location>
</feature>
<keyword evidence="2" id="KW-0732">Signal</keyword>
<evidence type="ECO:0000313" key="4">
    <source>
        <dbReference type="EMBL" id="SDQ82092.1"/>
    </source>
</evidence>
<feature type="compositionally biased region" description="Low complexity" evidence="1">
    <location>
        <begin position="1155"/>
        <end position="1166"/>
    </location>
</feature>
<gene>
    <name evidence="4" type="ORF">SAMN05421664_2726</name>
</gene>
<feature type="domain" description="DUF5977" evidence="3">
    <location>
        <begin position="1001"/>
        <end position="1065"/>
    </location>
</feature>
<dbReference type="Pfam" id="PF19404">
    <property type="entry name" value="DUF5977"/>
    <property type="match status" value="1"/>
</dbReference>
<dbReference type="AlphaFoldDB" id="A0A1H1DZZ6"/>
<organism evidence="4 5">
    <name type="scientific">Chryseobacterium soldanellicola</name>
    <dbReference type="NCBI Taxonomy" id="311333"/>
    <lineage>
        <taxon>Bacteria</taxon>
        <taxon>Pseudomonadati</taxon>
        <taxon>Bacteroidota</taxon>
        <taxon>Flavobacteriia</taxon>
        <taxon>Flavobacteriales</taxon>
        <taxon>Weeksellaceae</taxon>
        <taxon>Chryseobacterium group</taxon>
        <taxon>Chryseobacterium</taxon>
    </lineage>
</organism>